<keyword evidence="3" id="KW-1185">Reference proteome</keyword>
<gene>
    <name evidence="2" type="ORF">AGLY_010348</name>
</gene>
<sequence>MRFQVLRHRRSVLHVLFHAHVQRLQPAIDHVTVERRRIIFDEMKISIFACIVGYFYVDIKCFLIRTLRVGTWKEKRFKKFGQSIIPTKSLYENYFYSNSLDYEIIHLRWKASEVTVEIMTNLARLDWTNSETPPPLEQLLFLKTQEKRQKKSDEKQEFLRKTSFQQNRFFYVVITQKQIITTDILDSSKYINNIYITSLTVLKNIQTNNFIQNELIIIIIQRKGPRINFTLENCLDFFIYNSYVERRCAKSTLTYRRPTP</sequence>
<proteinExistence type="predicted"/>
<organism evidence="2 3">
    <name type="scientific">Aphis glycines</name>
    <name type="common">Soybean aphid</name>
    <dbReference type="NCBI Taxonomy" id="307491"/>
    <lineage>
        <taxon>Eukaryota</taxon>
        <taxon>Metazoa</taxon>
        <taxon>Ecdysozoa</taxon>
        <taxon>Arthropoda</taxon>
        <taxon>Hexapoda</taxon>
        <taxon>Insecta</taxon>
        <taxon>Pterygota</taxon>
        <taxon>Neoptera</taxon>
        <taxon>Paraneoptera</taxon>
        <taxon>Hemiptera</taxon>
        <taxon>Sternorrhyncha</taxon>
        <taxon>Aphidomorpha</taxon>
        <taxon>Aphidoidea</taxon>
        <taxon>Aphididae</taxon>
        <taxon>Aphidini</taxon>
        <taxon>Aphis</taxon>
        <taxon>Aphis</taxon>
    </lineage>
</organism>
<comment type="caution">
    <text evidence="2">The sequence shown here is derived from an EMBL/GenBank/DDBJ whole genome shotgun (WGS) entry which is preliminary data.</text>
</comment>
<name>A0A6G0TFQ5_APHGL</name>
<evidence type="ECO:0000256" key="1">
    <source>
        <dbReference type="SAM" id="Phobius"/>
    </source>
</evidence>
<evidence type="ECO:0000313" key="3">
    <source>
        <dbReference type="Proteomes" id="UP000475862"/>
    </source>
</evidence>
<dbReference type="EMBL" id="VYZN01000040">
    <property type="protein sequence ID" value="KAE9532146.1"/>
    <property type="molecule type" value="Genomic_DNA"/>
</dbReference>
<keyword evidence="1" id="KW-0812">Transmembrane</keyword>
<accession>A0A6G0TFQ5</accession>
<reference evidence="2 3" key="1">
    <citation type="submission" date="2019-08" db="EMBL/GenBank/DDBJ databases">
        <title>The genome of the soybean aphid Biotype 1, its phylome, world population structure and adaptation to the North American continent.</title>
        <authorList>
            <person name="Giordano R."/>
            <person name="Donthu R.K."/>
            <person name="Hernandez A.G."/>
            <person name="Wright C.L."/>
            <person name="Zimin A.V."/>
        </authorList>
    </citation>
    <scope>NUCLEOTIDE SEQUENCE [LARGE SCALE GENOMIC DNA]</scope>
    <source>
        <tissue evidence="2">Whole aphids</tissue>
    </source>
</reference>
<dbReference type="AlphaFoldDB" id="A0A6G0TFQ5"/>
<evidence type="ECO:0000313" key="2">
    <source>
        <dbReference type="EMBL" id="KAE9532146.1"/>
    </source>
</evidence>
<keyword evidence="1" id="KW-1133">Transmembrane helix</keyword>
<dbReference type="Proteomes" id="UP000475862">
    <property type="component" value="Unassembled WGS sequence"/>
</dbReference>
<feature type="transmembrane region" description="Helical" evidence="1">
    <location>
        <begin position="45"/>
        <end position="67"/>
    </location>
</feature>
<keyword evidence="1" id="KW-0472">Membrane</keyword>
<protein>
    <submittedName>
        <fullName evidence="2">Uncharacterized protein</fullName>
    </submittedName>
</protein>